<organism evidence="1 2">
    <name type="scientific">Rarobacter incanus</name>
    <dbReference type="NCBI Taxonomy" id="153494"/>
    <lineage>
        <taxon>Bacteria</taxon>
        <taxon>Bacillati</taxon>
        <taxon>Actinomycetota</taxon>
        <taxon>Actinomycetes</taxon>
        <taxon>Micrococcales</taxon>
        <taxon>Rarobacteraceae</taxon>
        <taxon>Rarobacter</taxon>
    </lineage>
</organism>
<protein>
    <submittedName>
        <fullName evidence="1">Type I phosphodiesterase/nucleotide pyrophosphatase</fullName>
    </submittedName>
</protein>
<dbReference type="OrthoDB" id="9779267at2"/>
<reference evidence="1 2" key="1">
    <citation type="submission" date="2019-06" db="EMBL/GenBank/DDBJ databases">
        <title>Sequencing the genomes of 1000 actinobacteria strains.</title>
        <authorList>
            <person name="Klenk H.-P."/>
        </authorList>
    </citation>
    <scope>NUCLEOTIDE SEQUENCE [LARGE SCALE GENOMIC DNA]</scope>
    <source>
        <strain evidence="1 2">DSM 10596</strain>
    </source>
</reference>
<dbReference type="InterPro" id="IPR017850">
    <property type="entry name" value="Alkaline_phosphatase_core_sf"/>
</dbReference>
<proteinExistence type="predicted"/>
<dbReference type="Proteomes" id="UP000316181">
    <property type="component" value="Unassembled WGS sequence"/>
</dbReference>
<dbReference type="SUPFAM" id="SSF53649">
    <property type="entry name" value="Alkaline phosphatase-like"/>
    <property type="match status" value="1"/>
</dbReference>
<dbReference type="InterPro" id="IPR002591">
    <property type="entry name" value="Phosphodiest/P_Trfase"/>
</dbReference>
<name>A0A542SMH6_9MICO</name>
<evidence type="ECO:0000313" key="1">
    <source>
        <dbReference type="EMBL" id="TQK75836.1"/>
    </source>
</evidence>
<comment type="caution">
    <text evidence="1">The sequence shown here is derived from an EMBL/GenBank/DDBJ whole genome shotgun (WGS) entry which is preliminary data.</text>
</comment>
<dbReference type="AlphaFoldDB" id="A0A542SMH6"/>
<dbReference type="Gene3D" id="3.40.720.10">
    <property type="entry name" value="Alkaline Phosphatase, subunit A"/>
    <property type="match status" value="1"/>
</dbReference>
<accession>A0A542SMH6</accession>
<gene>
    <name evidence="1" type="ORF">FB389_0475</name>
</gene>
<dbReference type="PANTHER" id="PTHR10151:SF120">
    <property type="entry name" value="BIS(5'-ADENOSYL)-TRIPHOSPHATASE"/>
    <property type="match status" value="1"/>
</dbReference>
<sequence>MTLPGRASALGMVWPGVDPQAIDVVPPVSGGVTGVLESLDLGSGNSRVCVVLVDGLGRLNIDERSGHVPTLRSGIAAGRTVQAPYPSTTAASIAAFGTGCAPGQTGMLGYTVREPVTGVLGNLVQWTGLPAPEIWQPRQPIFGRLVAQGVAVTSIGPERFRDSGMTRASLRGGAYVGAEDWYQRIDAAARALRKPGLAYVYWGDLDKAGHHYGWNSSKWSAELEKVDAGIRRLLASVPTDTTVIVTADHGMIDIDRAQRWDASTEPGLAEDVVTTAGEPRALHVHVAHGADSAAVAHRWQDVLGDSALVMVREEAVAAGLFGEVDQAMIPRMGDVIVAMAGRATVVDSRSQTPASMELIGVHGSMTPHEMLVPVLRWDK</sequence>
<dbReference type="EMBL" id="VFNV01000001">
    <property type="protein sequence ID" value="TQK75836.1"/>
    <property type="molecule type" value="Genomic_DNA"/>
</dbReference>
<keyword evidence="2" id="KW-1185">Reference proteome</keyword>
<dbReference type="GO" id="GO:0016787">
    <property type="term" value="F:hydrolase activity"/>
    <property type="evidence" value="ECO:0007669"/>
    <property type="project" value="UniProtKB-ARBA"/>
</dbReference>
<dbReference type="RefSeq" id="WP_142111185.1">
    <property type="nucleotide sequence ID" value="NZ_BAAATB010000008.1"/>
</dbReference>
<dbReference type="PANTHER" id="PTHR10151">
    <property type="entry name" value="ECTONUCLEOTIDE PYROPHOSPHATASE/PHOSPHODIESTERASE"/>
    <property type="match status" value="1"/>
</dbReference>
<evidence type="ECO:0000313" key="2">
    <source>
        <dbReference type="Proteomes" id="UP000316181"/>
    </source>
</evidence>
<dbReference type="Pfam" id="PF01663">
    <property type="entry name" value="Phosphodiest"/>
    <property type="match status" value="1"/>
</dbReference>